<keyword evidence="2" id="KW-1185">Reference proteome</keyword>
<dbReference type="SUPFAM" id="SSF158430">
    <property type="entry name" value="Bacillus cereus metalloprotein-like"/>
    <property type="match status" value="2"/>
</dbReference>
<evidence type="ECO:0000313" key="1">
    <source>
        <dbReference type="EMBL" id="MEQ4485927.1"/>
    </source>
</evidence>
<dbReference type="Proteomes" id="UP001493487">
    <property type="component" value="Unassembled WGS sequence"/>
</dbReference>
<dbReference type="RefSeq" id="WP_232189085.1">
    <property type="nucleotide sequence ID" value="NZ_JAIOAP010000017.1"/>
</dbReference>
<dbReference type="Gene3D" id="1.20.1260.120">
    <property type="entry name" value="Protein of unknown function DUF2935"/>
    <property type="match status" value="1"/>
</dbReference>
<dbReference type="InterPro" id="IPR021328">
    <property type="entry name" value="CotB-like"/>
</dbReference>
<sequence length="265" mass="30760">MNQEAQFEHQFWLQILGDHARFIFNALSPKETRDIETAQAFIHHFDQLLDWARANVDTSQLNELNVAALQLTLSLRAFKLDLLERRLLGKVTIGLPPTFINHMVDELEEYKRILDELVQGKPVPHYHSLHHDLLWLTDAAGHAASIGMNLDTVEKHLIHKSKAFERHFNECYLKAIELTGYLRTINNHYPAIFRFHADVNIEMTVFMAFLKEIEEMGLSDELLSRLNPLVPDHMYREECYYLMKLAQCGHITPPNCNPAKPRVVV</sequence>
<dbReference type="EMBL" id="JASKHM010000018">
    <property type="protein sequence ID" value="MEQ4485927.1"/>
    <property type="molecule type" value="Genomic_DNA"/>
</dbReference>
<organism evidence="1 2">
    <name type="scientific">Cohnella silvisoli</name>
    <dbReference type="NCBI Taxonomy" id="2873699"/>
    <lineage>
        <taxon>Bacteria</taxon>
        <taxon>Bacillati</taxon>
        <taxon>Bacillota</taxon>
        <taxon>Bacilli</taxon>
        <taxon>Bacillales</taxon>
        <taxon>Paenibacillaceae</taxon>
        <taxon>Cohnella</taxon>
    </lineage>
</organism>
<comment type="caution">
    <text evidence="1">The sequence shown here is derived from an EMBL/GenBank/DDBJ whole genome shotgun (WGS) entry which is preliminary data.</text>
</comment>
<evidence type="ECO:0000313" key="2">
    <source>
        <dbReference type="Proteomes" id="UP001493487"/>
    </source>
</evidence>
<reference evidence="1 2" key="1">
    <citation type="journal article" date="2023" name="Genome Announc.">
        <title>Pan-Genome Analyses of the Genus Cohnella and Proposal of the Novel Species Cohnella silvisoli sp. nov., Isolated from Forest Soil.</title>
        <authorList>
            <person name="Wang C."/>
            <person name="Mao L."/>
            <person name="Bao G."/>
            <person name="Zhu H."/>
        </authorList>
    </citation>
    <scope>NUCLEOTIDE SEQUENCE [LARGE SCALE GENOMIC DNA]</scope>
    <source>
        <strain evidence="1 2">NL03-T5-1</strain>
    </source>
</reference>
<protein>
    <submittedName>
        <fullName evidence="1">DUF2935 domain-containing protein</fullName>
    </submittedName>
</protein>
<dbReference type="Pfam" id="PF11155">
    <property type="entry name" value="DUF2935"/>
    <property type="match status" value="2"/>
</dbReference>
<gene>
    <name evidence="1" type="ORF">QJS35_26465</name>
</gene>
<accession>A0ABV1L1I5</accession>
<proteinExistence type="predicted"/>
<name>A0ABV1L1I5_9BACL</name>